<evidence type="ECO:0000313" key="2">
    <source>
        <dbReference type="Proteomes" id="UP000244902"/>
    </source>
</evidence>
<gene>
    <name evidence="1" type="ORF">CEW87_04020</name>
</gene>
<reference evidence="1 2" key="1">
    <citation type="submission" date="2017-06" db="EMBL/GenBank/DDBJ databases">
        <title>Azoarcus sp. TSNA42 complete genome sequence.</title>
        <authorList>
            <person name="Woo J.-H."/>
            <person name="Kim H.-S."/>
        </authorList>
    </citation>
    <scope>NUCLEOTIDE SEQUENCE [LARGE SCALE GENOMIC DNA]</scope>
    <source>
        <strain evidence="1 2">TSNA42</strain>
    </source>
</reference>
<accession>A0A2U8GZ61</accession>
<dbReference type="EMBL" id="CP022188">
    <property type="protein sequence ID" value="AWI78600.1"/>
    <property type="molecule type" value="Genomic_DNA"/>
</dbReference>
<proteinExistence type="predicted"/>
<evidence type="ECO:0000313" key="1">
    <source>
        <dbReference type="EMBL" id="AWI78600.1"/>
    </source>
</evidence>
<dbReference type="OrthoDB" id="9959428at2"/>
<dbReference type="RefSeq" id="WP_108971560.1">
    <property type="nucleotide sequence ID" value="NZ_CP022188.1"/>
</dbReference>
<protein>
    <submittedName>
        <fullName evidence="1">Uncharacterized protein</fullName>
    </submittedName>
</protein>
<dbReference type="AlphaFoldDB" id="A0A2U8GZ61"/>
<organism evidence="1 2">
    <name type="scientific">Parazoarcus communis</name>
    <dbReference type="NCBI Taxonomy" id="41977"/>
    <lineage>
        <taxon>Bacteria</taxon>
        <taxon>Pseudomonadati</taxon>
        <taxon>Pseudomonadota</taxon>
        <taxon>Betaproteobacteria</taxon>
        <taxon>Rhodocyclales</taxon>
        <taxon>Zoogloeaceae</taxon>
        <taxon>Parazoarcus</taxon>
    </lineage>
</organism>
<sequence>MSISREPLVEVVRAWDGMPGASVRRGCVVITWEFADTVVLSAATGELTRADLRALGEDLLAAGVKTIRAWRENGRRLPGGHLVHVGEHHSLWEMDLPSVLARSHAKRAPQ</sequence>
<dbReference type="Proteomes" id="UP000244902">
    <property type="component" value="Chromosome"/>
</dbReference>
<name>A0A2U8GZ61_9RHOO</name>